<keyword evidence="2" id="KW-0804">Transcription</keyword>
<dbReference type="Proteomes" id="UP000182486">
    <property type="component" value="Unassembled WGS sequence"/>
</dbReference>
<dbReference type="AlphaFoldDB" id="A0A1K0FCF8"/>
<name>A0A1K0FCF8_9ACTN</name>
<evidence type="ECO:0000313" key="6">
    <source>
        <dbReference type="Proteomes" id="UP000182486"/>
    </source>
</evidence>
<proteinExistence type="predicted"/>
<dbReference type="Pfam" id="PF13305">
    <property type="entry name" value="TetR_C_33"/>
    <property type="match status" value="1"/>
</dbReference>
<organism evidence="5 6">
    <name type="scientific">Couchioplanes caeruleus subsp. caeruleus</name>
    <dbReference type="NCBI Taxonomy" id="56427"/>
    <lineage>
        <taxon>Bacteria</taxon>
        <taxon>Bacillati</taxon>
        <taxon>Actinomycetota</taxon>
        <taxon>Actinomycetes</taxon>
        <taxon>Micromonosporales</taxon>
        <taxon>Micromonosporaceae</taxon>
        <taxon>Couchioplanes</taxon>
    </lineage>
</organism>
<dbReference type="InterPro" id="IPR025996">
    <property type="entry name" value="MT1864/Rv1816-like_C"/>
</dbReference>
<dbReference type="Gene3D" id="1.10.357.10">
    <property type="entry name" value="Tetracycline Repressor, domain 2"/>
    <property type="match status" value="1"/>
</dbReference>
<feature type="domain" description="HTH-type transcriptional regulator MT1864/Rv1816-like C-terminal" evidence="4">
    <location>
        <begin position="32"/>
        <end position="71"/>
    </location>
</feature>
<accession>A0A1K0FCF8</accession>
<evidence type="ECO:0000256" key="1">
    <source>
        <dbReference type="ARBA" id="ARBA00023015"/>
    </source>
</evidence>
<sequence length="92" mass="10048">MTSSDNVVPDRRLRPEQAPAAEPAKDRLLAGAPTGARAFWAFAHGMVLLELAGRFPPDADLDTTWRVGVGAFRPPAPSRWDRRAAAGEREVR</sequence>
<keyword evidence="1" id="KW-0805">Transcription regulation</keyword>
<evidence type="ECO:0000259" key="4">
    <source>
        <dbReference type="Pfam" id="PF13305"/>
    </source>
</evidence>
<dbReference type="RefSeq" id="WP_071808937.1">
    <property type="nucleotide sequence ID" value="NZ_MEIA01000475.1"/>
</dbReference>
<protein>
    <recommendedName>
        <fullName evidence="4">HTH-type transcriptional regulator MT1864/Rv1816-like C-terminal domain-containing protein</fullName>
    </recommendedName>
</protein>
<gene>
    <name evidence="5" type="ORF">BG844_31325</name>
</gene>
<keyword evidence="6" id="KW-1185">Reference proteome</keyword>
<evidence type="ECO:0000256" key="3">
    <source>
        <dbReference type="SAM" id="MobiDB-lite"/>
    </source>
</evidence>
<evidence type="ECO:0000313" key="5">
    <source>
        <dbReference type="EMBL" id="OJF10517.1"/>
    </source>
</evidence>
<dbReference type="SUPFAM" id="SSF48498">
    <property type="entry name" value="Tetracyclin repressor-like, C-terminal domain"/>
    <property type="match status" value="1"/>
</dbReference>
<evidence type="ECO:0000256" key="2">
    <source>
        <dbReference type="ARBA" id="ARBA00023163"/>
    </source>
</evidence>
<reference evidence="5 6" key="1">
    <citation type="submission" date="2016-09" db="EMBL/GenBank/DDBJ databases">
        <title>Couchioplanes caeruleus draft genome sequence.</title>
        <authorList>
            <person name="Sheehan J."/>
            <person name="Caffrey P."/>
        </authorList>
    </citation>
    <scope>NUCLEOTIDE SEQUENCE [LARGE SCALE GENOMIC DNA]</scope>
    <source>
        <strain evidence="5 6">DSM 43634</strain>
    </source>
</reference>
<dbReference type="InterPro" id="IPR036271">
    <property type="entry name" value="Tet_transcr_reg_TetR-rel_C_sf"/>
</dbReference>
<feature type="region of interest" description="Disordered" evidence="3">
    <location>
        <begin position="1"/>
        <end position="28"/>
    </location>
</feature>
<dbReference type="EMBL" id="MEIA01000475">
    <property type="protein sequence ID" value="OJF10517.1"/>
    <property type="molecule type" value="Genomic_DNA"/>
</dbReference>
<comment type="caution">
    <text evidence="5">The sequence shown here is derived from an EMBL/GenBank/DDBJ whole genome shotgun (WGS) entry which is preliminary data.</text>
</comment>